<comment type="caution">
    <text evidence="1">The sequence shown here is derived from an EMBL/GenBank/DDBJ whole genome shotgun (WGS) entry which is preliminary data.</text>
</comment>
<dbReference type="InterPro" id="IPR040701">
    <property type="entry name" value="Bact_RF_family2"/>
</dbReference>
<evidence type="ECO:0000313" key="2">
    <source>
        <dbReference type="Proteomes" id="UP001597307"/>
    </source>
</evidence>
<keyword evidence="2" id="KW-1185">Reference proteome</keyword>
<organism evidence="1 2">
    <name type="scientific">Arthrobacter flavus</name>
    <dbReference type="NCBI Taxonomy" id="95172"/>
    <lineage>
        <taxon>Bacteria</taxon>
        <taxon>Bacillati</taxon>
        <taxon>Actinomycetota</taxon>
        <taxon>Actinomycetes</taxon>
        <taxon>Micrococcales</taxon>
        <taxon>Micrococcaceae</taxon>
        <taxon>Arthrobacter</taxon>
    </lineage>
</organism>
<name>A0ABW4Q566_9MICC</name>
<proteinExistence type="predicted"/>
<dbReference type="GO" id="GO:0016787">
    <property type="term" value="F:hydrolase activity"/>
    <property type="evidence" value="ECO:0007669"/>
    <property type="project" value="UniProtKB-KW"/>
</dbReference>
<gene>
    <name evidence="1" type="ORF">ACFSFX_04575</name>
</gene>
<protein>
    <submittedName>
        <fullName evidence="1">Vms1/Ankzf1 family peptidyl-tRNA hydrolase</fullName>
    </submittedName>
</protein>
<dbReference type="EMBL" id="JBHUGA010000009">
    <property type="protein sequence ID" value="MFD1845867.1"/>
    <property type="molecule type" value="Genomic_DNA"/>
</dbReference>
<dbReference type="Pfam" id="PF18844">
    <property type="entry name" value="baeRF_family2"/>
    <property type="match status" value="1"/>
</dbReference>
<accession>A0ABW4Q566</accession>
<sequence>MTSRHHSYSALYQRPGPWCTIYMDASTEAGDSRHADDARSDAITAALQKAGADRRDVQAVDAALSSSAKGLPDPVARFLLVNDGEVAFDEFLPGRLVMQEVHDVGPVPNLVPLVRHRPEEFAYVVAEAGRDGGTIHLHRVNRSDDESIEVEGSTENLKKIPGGGASQGSYLHRTENIWRANAAEIASEVDRVVRGSHAKLLILAGDIRARNLVAEQLSEASRAVLTVIESHTRTEGADREAFAQEVSARVAACIAGEQQRLLERFENQQGREHPESVAGLGAVVHALQQAQVGTLLIERSAWDEQRLLALAAEPWIAASTNETSGVRLIGTLSAPSALLRAASLTDADVVLFPPGALDPHRIAALLRWPLGPTAPSTP</sequence>
<keyword evidence="1" id="KW-0378">Hydrolase</keyword>
<dbReference type="Proteomes" id="UP001597307">
    <property type="component" value="Unassembled WGS sequence"/>
</dbReference>
<reference evidence="2" key="1">
    <citation type="journal article" date="2019" name="Int. J. Syst. Evol. Microbiol.">
        <title>The Global Catalogue of Microorganisms (GCM) 10K type strain sequencing project: providing services to taxonomists for standard genome sequencing and annotation.</title>
        <authorList>
            <consortium name="The Broad Institute Genomics Platform"/>
            <consortium name="The Broad Institute Genome Sequencing Center for Infectious Disease"/>
            <person name="Wu L."/>
            <person name="Ma J."/>
        </authorList>
    </citation>
    <scope>NUCLEOTIDE SEQUENCE [LARGE SCALE GENOMIC DNA]</scope>
    <source>
        <strain evidence="2">JCM 11496</strain>
    </source>
</reference>
<dbReference type="RefSeq" id="WP_343878109.1">
    <property type="nucleotide sequence ID" value="NZ_BAAAIJ010000009.1"/>
</dbReference>
<evidence type="ECO:0000313" key="1">
    <source>
        <dbReference type="EMBL" id="MFD1845867.1"/>
    </source>
</evidence>